<comment type="similarity">
    <text evidence="1">Belongs to the prokaryotic/mitochondrial release factor family.</text>
</comment>
<accession>A0A0S4LI39</accession>
<feature type="compositionally biased region" description="Basic residues" evidence="2">
    <location>
        <begin position="124"/>
        <end position="136"/>
    </location>
</feature>
<dbReference type="Proteomes" id="UP000198736">
    <property type="component" value="Unassembled WGS sequence"/>
</dbReference>
<dbReference type="PANTHER" id="PTHR47814:SF1">
    <property type="entry name" value="PEPTIDYL-TRNA HYDROLASE ARFB"/>
    <property type="match status" value="1"/>
</dbReference>
<dbReference type="GO" id="GO:0043022">
    <property type="term" value="F:ribosome binding"/>
    <property type="evidence" value="ECO:0007669"/>
    <property type="project" value="TreeGrafter"/>
</dbReference>
<sequence length="136" mass="15585">MLRVSSSIAVPDHEIDIHAIRSQGAGGQNVNKVSTAIHLRFDIRASSLPPFYKEELLKLQDHRISADGVITIKAQQHRTQERNREDALDRLRLLIQSVAILRKKRRPTKPTKGSQNRRIEGKKRQGRLKALRRTLD</sequence>
<dbReference type="RefSeq" id="WP_090897874.1">
    <property type="nucleotide sequence ID" value="NZ_CZPZ01000015.1"/>
</dbReference>
<dbReference type="Gene3D" id="3.30.160.20">
    <property type="match status" value="1"/>
</dbReference>
<proteinExistence type="inferred from homology"/>
<evidence type="ECO:0000313" key="5">
    <source>
        <dbReference type="Proteomes" id="UP000198736"/>
    </source>
</evidence>
<evidence type="ECO:0000313" key="4">
    <source>
        <dbReference type="EMBL" id="CUS36317.1"/>
    </source>
</evidence>
<dbReference type="EMBL" id="CZPZ01000015">
    <property type="protein sequence ID" value="CUS36317.1"/>
    <property type="molecule type" value="Genomic_DNA"/>
</dbReference>
<evidence type="ECO:0000256" key="2">
    <source>
        <dbReference type="SAM" id="MobiDB-lite"/>
    </source>
</evidence>
<dbReference type="SUPFAM" id="SSF75620">
    <property type="entry name" value="Release factor"/>
    <property type="match status" value="1"/>
</dbReference>
<feature type="domain" description="Prokaryotic-type class I peptide chain release factors" evidence="3">
    <location>
        <begin position="21"/>
        <end position="37"/>
    </location>
</feature>
<evidence type="ECO:0000259" key="3">
    <source>
        <dbReference type="PROSITE" id="PS00745"/>
    </source>
</evidence>
<dbReference type="AlphaFoldDB" id="A0A0S4LI39"/>
<dbReference type="InterPro" id="IPR000352">
    <property type="entry name" value="Pep_chain_release_fac_I"/>
</dbReference>
<dbReference type="GO" id="GO:0004045">
    <property type="term" value="F:peptidyl-tRNA hydrolase activity"/>
    <property type="evidence" value="ECO:0007669"/>
    <property type="project" value="TreeGrafter"/>
</dbReference>
<dbReference type="InterPro" id="IPR045853">
    <property type="entry name" value="Pep_chain_release_fac_I_sf"/>
</dbReference>
<dbReference type="STRING" id="1742973.COMA2_220025"/>
<feature type="region of interest" description="Disordered" evidence="2">
    <location>
        <begin position="104"/>
        <end position="136"/>
    </location>
</feature>
<name>A0A0S4LI39_9BACT</name>
<dbReference type="PROSITE" id="PS00745">
    <property type="entry name" value="RF_PROK_I"/>
    <property type="match status" value="1"/>
</dbReference>
<organism evidence="4 5">
    <name type="scientific">Candidatus Nitrospira nitrificans</name>
    <dbReference type="NCBI Taxonomy" id="1742973"/>
    <lineage>
        <taxon>Bacteria</taxon>
        <taxon>Pseudomonadati</taxon>
        <taxon>Nitrospirota</taxon>
        <taxon>Nitrospiria</taxon>
        <taxon>Nitrospirales</taxon>
        <taxon>Nitrospiraceae</taxon>
        <taxon>Nitrospira</taxon>
    </lineage>
</organism>
<reference evidence="5" key="1">
    <citation type="submission" date="2015-10" db="EMBL/GenBank/DDBJ databases">
        <authorList>
            <person name="Luecker S."/>
            <person name="Luecker S."/>
        </authorList>
    </citation>
    <scope>NUCLEOTIDE SEQUENCE [LARGE SCALE GENOMIC DNA]</scope>
</reference>
<protein>
    <recommendedName>
        <fullName evidence="3">Prokaryotic-type class I peptide chain release factors domain-containing protein</fullName>
    </recommendedName>
</protein>
<dbReference type="Pfam" id="PF00472">
    <property type="entry name" value="RF-1"/>
    <property type="match status" value="1"/>
</dbReference>
<keyword evidence="5" id="KW-1185">Reference proteome</keyword>
<dbReference type="NCBIfam" id="NF006718">
    <property type="entry name" value="PRK09256.1"/>
    <property type="match status" value="1"/>
</dbReference>
<gene>
    <name evidence="4" type="primary">yaeJ</name>
    <name evidence="4" type="ORF">COMA2_220025</name>
</gene>
<dbReference type="OrthoDB" id="9815709at2"/>
<dbReference type="GO" id="GO:0072344">
    <property type="term" value="P:rescue of stalled ribosome"/>
    <property type="evidence" value="ECO:0007669"/>
    <property type="project" value="TreeGrafter"/>
</dbReference>
<dbReference type="GO" id="GO:0003747">
    <property type="term" value="F:translation release factor activity"/>
    <property type="evidence" value="ECO:0007669"/>
    <property type="project" value="InterPro"/>
</dbReference>
<dbReference type="PANTHER" id="PTHR47814">
    <property type="entry name" value="PEPTIDYL-TRNA HYDROLASE ARFB"/>
    <property type="match status" value="1"/>
</dbReference>
<evidence type="ECO:0000256" key="1">
    <source>
        <dbReference type="ARBA" id="ARBA00010835"/>
    </source>
</evidence>